<evidence type="ECO:0000313" key="4">
    <source>
        <dbReference type="Proteomes" id="UP000092460"/>
    </source>
</evidence>
<protein>
    <submittedName>
        <fullName evidence="3">Uncharacterized protein</fullName>
    </submittedName>
</protein>
<feature type="region of interest" description="Disordered" evidence="2">
    <location>
        <begin position="55"/>
        <end position="89"/>
    </location>
</feature>
<dbReference type="EnsemblMetazoa" id="GPPI039460-RA">
    <property type="protein sequence ID" value="GPPI039460-PA"/>
    <property type="gene ID" value="GPPI039460"/>
</dbReference>
<organism evidence="3 4">
    <name type="scientific">Glossina palpalis gambiensis</name>
    <dbReference type="NCBI Taxonomy" id="67801"/>
    <lineage>
        <taxon>Eukaryota</taxon>
        <taxon>Metazoa</taxon>
        <taxon>Ecdysozoa</taxon>
        <taxon>Arthropoda</taxon>
        <taxon>Hexapoda</taxon>
        <taxon>Insecta</taxon>
        <taxon>Pterygota</taxon>
        <taxon>Neoptera</taxon>
        <taxon>Endopterygota</taxon>
        <taxon>Diptera</taxon>
        <taxon>Brachycera</taxon>
        <taxon>Muscomorpha</taxon>
        <taxon>Hippoboscoidea</taxon>
        <taxon>Glossinidae</taxon>
        <taxon>Glossina</taxon>
    </lineage>
</organism>
<sequence>MRCFPIPDVDFYTETRPLWSYYSYEPNRKWKQVKYERPHHISYWRELEIIKKDKEQKKVADAEKGREKDKEKERKRKMRQKKKEQMKEKAGIYYRPFPKEERKKEKKKLEKVDDNWPKNRIRFEACLPLYYSAGNRYISVERADPIGFKCSPLPISLADARENKALIKAARAQRRAAAKAERERKRKEREDAYEKAWRKFNALSMLVYPPYYVGYITQNLRARYPTSPLLDNDFCSRAQKCRMPNLCCRCC</sequence>
<name>A0A1B0BSU1_9MUSC</name>
<dbReference type="Proteomes" id="UP000092460">
    <property type="component" value="Unassembled WGS sequence"/>
</dbReference>
<reference evidence="3" key="2">
    <citation type="submission" date="2020-05" db="UniProtKB">
        <authorList>
            <consortium name="EnsemblMetazoa"/>
        </authorList>
    </citation>
    <scope>IDENTIFICATION</scope>
    <source>
        <strain evidence="3">IAEA</strain>
    </source>
</reference>
<reference evidence="4" key="1">
    <citation type="submission" date="2015-01" db="EMBL/GenBank/DDBJ databases">
        <authorList>
            <person name="Aksoy S."/>
            <person name="Warren W."/>
            <person name="Wilson R.K."/>
        </authorList>
    </citation>
    <scope>NUCLEOTIDE SEQUENCE [LARGE SCALE GENOMIC DNA]</scope>
    <source>
        <strain evidence="4">IAEA</strain>
    </source>
</reference>
<keyword evidence="1" id="KW-0175">Coiled coil</keyword>
<proteinExistence type="predicted"/>
<keyword evidence="4" id="KW-1185">Reference proteome</keyword>
<feature type="compositionally biased region" description="Basic and acidic residues" evidence="2">
    <location>
        <begin position="55"/>
        <end position="72"/>
    </location>
</feature>
<feature type="coiled-coil region" evidence="1">
    <location>
        <begin position="163"/>
        <end position="195"/>
    </location>
</feature>
<dbReference type="EMBL" id="JXJN01019872">
    <property type="status" value="NOT_ANNOTATED_CDS"/>
    <property type="molecule type" value="Genomic_DNA"/>
</dbReference>
<accession>A0A1B0BSU1</accession>
<evidence type="ECO:0000256" key="1">
    <source>
        <dbReference type="SAM" id="Coils"/>
    </source>
</evidence>
<evidence type="ECO:0000256" key="2">
    <source>
        <dbReference type="SAM" id="MobiDB-lite"/>
    </source>
</evidence>
<dbReference type="AlphaFoldDB" id="A0A1B0BSU1"/>
<feature type="compositionally biased region" description="Basic residues" evidence="2">
    <location>
        <begin position="73"/>
        <end position="82"/>
    </location>
</feature>
<dbReference type="VEuPathDB" id="VectorBase:GPPI039460"/>
<evidence type="ECO:0000313" key="3">
    <source>
        <dbReference type="EnsemblMetazoa" id="GPPI039460-PA"/>
    </source>
</evidence>